<dbReference type="Proteomes" id="UP001515500">
    <property type="component" value="Chromosome 17"/>
</dbReference>
<evidence type="ECO:0000256" key="1">
    <source>
        <dbReference type="ARBA" id="ARBA00007637"/>
    </source>
</evidence>
<protein>
    <submittedName>
        <fullName evidence="5">Uncharacterized protein LOC120280331 isoform X3</fullName>
    </submittedName>
</protein>
<dbReference type="RefSeq" id="XP_039143063.1">
    <property type="nucleotide sequence ID" value="XM_039287129.1"/>
</dbReference>
<evidence type="ECO:0000256" key="2">
    <source>
        <dbReference type="ARBA" id="ARBA00023027"/>
    </source>
</evidence>
<dbReference type="SUPFAM" id="SSF51735">
    <property type="entry name" value="NAD(P)-binding Rossmann-fold domains"/>
    <property type="match status" value="1"/>
</dbReference>
<dbReference type="GeneID" id="120280331"/>
<keyword evidence="2" id="KW-0520">NAD</keyword>
<gene>
    <name evidence="5" type="primary">LOC120280331</name>
</gene>
<dbReference type="Gene3D" id="3.40.50.720">
    <property type="entry name" value="NAD(P)-binding Rossmann-like Domain"/>
    <property type="match status" value="2"/>
</dbReference>
<reference evidence="5" key="1">
    <citation type="submission" date="2025-08" db="UniProtKB">
        <authorList>
            <consortium name="RefSeq"/>
        </authorList>
    </citation>
    <scope>IDENTIFICATION</scope>
</reference>
<evidence type="ECO:0000256" key="3">
    <source>
        <dbReference type="ARBA" id="ARBA00023235"/>
    </source>
</evidence>
<evidence type="ECO:0000313" key="4">
    <source>
        <dbReference type="Proteomes" id="UP001515500"/>
    </source>
</evidence>
<keyword evidence="4" id="KW-1185">Reference proteome</keyword>
<dbReference type="PANTHER" id="PTHR43574">
    <property type="entry name" value="EPIMERASE-RELATED"/>
    <property type="match status" value="1"/>
</dbReference>
<evidence type="ECO:0000313" key="5">
    <source>
        <dbReference type="RefSeq" id="XP_039143063.1"/>
    </source>
</evidence>
<accession>A0AB40CSN0</accession>
<name>A0AB40CSN0_DIOCR</name>
<sequence>MNAIHCASPPPAPFSLPPAKGGGIGSQGNRLFVFGVGFVGRYVSNRLLKQGWRVSGTCTCPVRKRELEMMGMHDSFLFDANKNELESLHTLKDATHVLISIPPLSGCLGDPLLTLHHKDLQSTLNHGNVQSLCYLSSTMYFCGAGVYGDCGGAWVDEDSAVNPATETAKASAINTILQQKSLSIEQKMREMKLYTARVHVADIYQALCASFNLSSSSGRVYNVVDDNPAPREVVFDFARHLIQKRWPEKAIAFRAQDKAEDAEFSQKSRKIEGEKRVSNARIKKELGVRLLYPSYKSGLENILNSMYDNHSQLQ</sequence>
<proteinExistence type="inferred from homology"/>
<keyword evidence="3" id="KW-0413">Isomerase</keyword>
<dbReference type="GO" id="GO:0016853">
    <property type="term" value="F:isomerase activity"/>
    <property type="evidence" value="ECO:0007669"/>
    <property type="project" value="UniProtKB-KW"/>
</dbReference>
<comment type="similarity">
    <text evidence="1">Belongs to the NAD(P)-dependent epimerase/dehydratase family.</text>
</comment>
<organism evidence="4 5">
    <name type="scientific">Dioscorea cayennensis subsp. rotundata</name>
    <name type="common">White Guinea yam</name>
    <name type="synonym">Dioscorea rotundata</name>
    <dbReference type="NCBI Taxonomy" id="55577"/>
    <lineage>
        <taxon>Eukaryota</taxon>
        <taxon>Viridiplantae</taxon>
        <taxon>Streptophyta</taxon>
        <taxon>Embryophyta</taxon>
        <taxon>Tracheophyta</taxon>
        <taxon>Spermatophyta</taxon>
        <taxon>Magnoliopsida</taxon>
        <taxon>Liliopsida</taxon>
        <taxon>Dioscoreales</taxon>
        <taxon>Dioscoreaceae</taxon>
        <taxon>Dioscorea</taxon>
    </lineage>
</organism>
<dbReference type="InterPro" id="IPR036291">
    <property type="entry name" value="NAD(P)-bd_dom_sf"/>
</dbReference>
<dbReference type="AlphaFoldDB" id="A0AB40CSN0"/>